<dbReference type="Gene3D" id="3.40.50.1820">
    <property type="entry name" value="alpha/beta hydrolase"/>
    <property type="match status" value="1"/>
</dbReference>
<dbReference type="InterPro" id="IPR050300">
    <property type="entry name" value="GDXG_lipolytic_enzyme"/>
</dbReference>
<accession>A0AAJ0BXS0</accession>
<organism evidence="4 5">
    <name type="scientific">Phialemonium atrogriseum</name>
    <dbReference type="NCBI Taxonomy" id="1093897"/>
    <lineage>
        <taxon>Eukaryota</taxon>
        <taxon>Fungi</taxon>
        <taxon>Dikarya</taxon>
        <taxon>Ascomycota</taxon>
        <taxon>Pezizomycotina</taxon>
        <taxon>Sordariomycetes</taxon>
        <taxon>Sordariomycetidae</taxon>
        <taxon>Cephalothecales</taxon>
        <taxon>Cephalothecaceae</taxon>
        <taxon>Phialemonium</taxon>
    </lineage>
</organism>
<dbReference type="GO" id="GO:0016787">
    <property type="term" value="F:hydrolase activity"/>
    <property type="evidence" value="ECO:0007669"/>
    <property type="project" value="UniProtKB-KW"/>
</dbReference>
<feature type="domain" description="Alpha/beta hydrolase fold-3" evidence="3">
    <location>
        <begin position="102"/>
        <end position="311"/>
    </location>
</feature>
<feature type="region of interest" description="Disordered" evidence="2">
    <location>
        <begin position="57"/>
        <end position="76"/>
    </location>
</feature>
<name>A0AAJ0BXS0_9PEZI</name>
<dbReference type="GeneID" id="85314281"/>
<dbReference type="PANTHER" id="PTHR48081">
    <property type="entry name" value="AB HYDROLASE SUPERFAMILY PROTEIN C4A8.06C"/>
    <property type="match status" value="1"/>
</dbReference>
<dbReference type="PANTHER" id="PTHR48081:SF8">
    <property type="entry name" value="ALPHA_BETA HYDROLASE FOLD-3 DOMAIN-CONTAINING PROTEIN-RELATED"/>
    <property type="match status" value="1"/>
</dbReference>
<keyword evidence="5" id="KW-1185">Reference proteome</keyword>
<dbReference type="AlphaFoldDB" id="A0AAJ0BXS0"/>
<sequence length="334" mass="35723">MESGSIATKAASGLRYDPNWWKVASQAEAPPPPELDDVFKLRAFAEELVHGISKREPYPDAVEETKTELDSPDGSHKFTVSRFATAEQRAPPEEGEPPRPAVLYLHGGGMVSCTVETVAPAIARGVAATGVQYFAVDYPLAPEFRAPAAVDDVYAALQWLSRGAAGMHVDPARIAVMGDSAGGGLAAGAVLMARDRGLSPPVAKQVLVCPMLDDRTRYPDGWPLLDFVTWTARDNDLAWDAYLGAENRGKPGVSVYAAPGRVEDAAGLPSTYIEVGGLDLFRDEDMRYALKLAEANVEVEFHLYPGVPHGFEGGVGSHVVTKALEGRIRAVQAV</sequence>
<dbReference type="Pfam" id="PF07859">
    <property type="entry name" value="Abhydrolase_3"/>
    <property type="match status" value="1"/>
</dbReference>
<evidence type="ECO:0000256" key="1">
    <source>
        <dbReference type="ARBA" id="ARBA00022801"/>
    </source>
</evidence>
<dbReference type="SUPFAM" id="SSF53474">
    <property type="entry name" value="alpha/beta-Hydrolases"/>
    <property type="match status" value="1"/>
</dbReference>
<gene>
    <name evidence="4" type="ORF">QBC33DRAFT_578806</name>
</gene>
<dbReference type="InterPro" id="IPR013094">
    <property type="entry name" value="AB_hydrolase_3"/>
</dbReference>
<comment type="caution">
    <text evidence="4">The sequence shown here is derived from an EMBL/GenBank/DDBJ whole genome shotgun (WGS) entry which is preliminary data.</text>
</comment>
<dbReference type="EMBL" id="MU839011">
    <property type="protein sequence ID" value="KAK1766448.1"/>
    <property type="molecule type" value="Genomic_DNA"/>
</dbReference>
<dbReference type="Proteomes" id="UP001244011">
    <property type="component" value="Unassembled WGS sequence"/>
</dbReference>
<evidence type="ECO:0000313" key="4">
    <source>
        <dbReference type="EMBL" id="KAK1766448.1"/>
    </source>
</evidence>
<protein>
    <submittedName>
        <fullName evidence="4">Alpha/beta hydrolase fold-domain-containing protein</fullName>
    </submittedName>
</protein>
<reference evidence="4" key="1">
    <citation type="submission" date="2023-06" db="EMBL/GenBank/DDBJ databases">
        <title>Genome-scale phylogeny and comparative genomics of the fungal order Sordariales.</title>
        <authorList>
            <consortium name="Lawrence Berkeley National Laboratory"/>
            <person name="Hensen N."/>
            <person name="Bonometti L."/>
            <person name="Westerberg I."/>
            <person name="Brannstrom I.O."/>
            <person name="Guillou S."/>
            <person name="Cros-Aarteil S."/>
            <person name="Calhoun S."/>
            <person name="Haridas S."/>
            <person name="Kuo A."/>
            <person name="Mondo S."/>
            <person name="Pangilinan J."/>
            <person name="Riley R."/>
            <person name="Labutti K."/>
            <person name="Andreopoulos B."/>
            <person name="Lipzen A."/>
            <person name="Chen C."/>
            <person name="Yanf M."/>
            <person name="Daum C."/>
            <person name="Ng V."/>
            <person name="Clum A."/>
            <person name="Steindorff A."/>
            <person name="Ohm R."/>
            <person name="Martin F."/>
            <person name="Silar P."/>
            <person name="Natvig D."/>
            <person name="Lalanne C."/>
            <person name="Gautier V."/>
            <person name="Ament-Velasquez S.L."/>
            <person name="Kruys A."/>
            <person name="Hutchinson M.I."/>
            <person name="Powell A.J."/>
            <person name="Barry K."/>
            <person name="Miller A.N."/>
            <person name="Grigoriev I.V."/>
            <person name="Debuchy R."/>
            <person name="Gladieux P."/>
            <person name="Thoren M.H."/>
            <person name="Johannesson H."/>
        </authorList>
    </citation>
    <scope>NUCLEOTIDE SEQUENCE</scope>
    <source>
        <strain evidence="4">8032-3</strain>
    </source>
</reference>
<evidence type="ECO:0000259" key="3">
    <source>
        <dbReference type="Pfam" id="PF07859"/>
    </source>
</evidence>
<proteinExistence type="predicted"/>
<evidence type="ECO:0000313" key="5">
    <source>
        <dbReference type="Proteomes" id="UP001244011"/>
    </source>
</evidence>
<dbReference type="RefSeq" id="XP_060282661.1">
    <property type="nucleotide sequence ID" value="XM_060431094.1"/>
</dbReference>
<keyword evidence="1 4" id="KW-0378">Hydrolase</keyword>
<evidence type="ECO:0000256" key="2">
    <source>
        <dbReference type="SAM" id="MobiDB-lite"/>
    </source>
</evidence>
<dbReference type="InterPro" id="IPR029058">
    <property type="entry name" value="AB_hydrolase_fold"/>
</dbReference>